<dbReference type="InterPro" id="IPR036890">
    <property type="entry name" value="HATPase_C_sf"/>
</dbReference>
<feature type="region of interest" description="Disordered" evidence="3">
    <location>
        <begin position="379"/>
        <end position="458"/>
    </location>
</feature>
<dbReference type="Pfam" id="PF13589">
    <property type="entry name" value="HATPase_c_3"/>
    <property type="match status" value="1"/>
</dbReference>
<sequence length="1238" mass="140321">MALLKQPTLVKPLPGEIRSKIRSGIAITSISDCVEELVYNSIDAGSKTLMVRINLDHFNVTVDDDGSGLTEADLEAVGGRYCTSKCKSMADLAKLQYYGYRGEALASIIEVSSTVDIITRPKETLGVELLKKYENGQVAGFIEKRNTAIRKSGTTVTVGKLLSKLPVRQKRVDKSIQLEEVKRSLEKISLTNPSLNIELRNDKSGVRIFKFTSSTSYTEAFNQLYESTIGYEVNFIDEHFLYQKLFFSLSISSKHYRKKYYQFVFLNGRYMRRCRVQKWLSDSIFERVSNSPKNDKFPVYILNITCPLGEYDVSLEPKKQSVEFANWESVQSGIEGLISKLKSKHNIGIVESSTTIQIDKNRNSVTSYDVKGALHSRFAARPHEQVHEIKSNNSNRGSIGRSSPSASDGKETRAPRSLTRSWNNSHVVDIRALRKARKTDKPSVPENNNLMPMEHPPVKKPRLTAGVFEKFPVWKAEFQKEKAPLPMLRSKSSPNLNKLQGAKPNVVDIEAMDIEKSNYLPYDEWKMQRFIRDCHNPLSNENPSNLEEEAIQLAQALSNASSVTANDDFKTPNSTGNLSLLPITDVENVIHSRSQQYLENLFKNNWKIAETDSKSDIVRVILQFYSRTVAPQSKNMKPGSSLFKSIVASVVKHEKTLPQFKKPRPKSTSTNHVSPRNPSELQTAKHSDVTIGNVLPPRCTAQDQGGPTSITKCPPPLLNVFPIQKSHTADWTDKMMLSDYCERDLDLFPTDWSVEIVNDTDHQEWLKTEDVNGREMFVNLNSGESSYDMVHAFGSSRKVSAEEIKKSNPKRFMWLKKYFPRGFRQFCNANPREITKDGDPSKLSNSILGKSVLQHIEKTSDSEHLSKWKDLNELRMDSKYFNNANLSSTQTFTSLTSSEVRCWKKLDGVTNSFRFSKDDLDNVIVICPFDRKFILANLKHSPSQKVLIVAFDQHAVHERIRLEKFVEESFMNARAAKKCLVSMELMPPYKFTISDTEVRVMQAFKDFFEQSGLKFQLISSTCIKINSVPKCFGERAATEPLASREKLFRSLIFSLIQEQIHHIRDTKKGIFTTIPKTVFEVLCSQACHGAIKFGDELDIDTCKQLILDLKKCKTPFQCAHGRPSVVPLAYVDNVTKTFCSVHASTSAPDVGCSKCTTHDECSSYFCKPTSDISSGYFSFLDTTSRTSKELHVKDHDLYDPFGFNVQDDITKPSDFENLFMPVNVTQNDKDDEESPYFF</sequence>
<feature type="domain" description="MutL C-terminal dimerisation" evidence="4">
    <location>
        <begin position="925"/>
        <end position="1097"/>
    </location>
</feature>
<dbReference type="InterPro" id="IPR014790">
    <property type="entry name" value="MutL_C"/>
</dbReference>
<dbReference type="InterPro" id="IPR002099">
    <property type="entry name" value="MutL/Mlh/PMS"/>
</dbReference>
<evidence type="ECO:0000259" key="5">
    <source>
        <dbReference type="SMART" id="SM01340"/>
    </source>
</evidence>
<dbReference type="InterPro" id="IPR020568">
    <property type="entry name" value="Ribosomal_Su5_D2-typ_SF"/>
</dbReference>
<dbReference type="PANTHER" id="PTHR10073:SF47">
    <property type="entry name" value="DNA MISMATCH REPAIR PROTEIN MLH3"/>
    <property type="match status" value="1"/>
</dbReference>
<dbReference type="SMART" id="SM01340">
    <property type="entry name" value="DNA_mis_repair"/>
    <property type="match status" value="1"/>
</dbReference>
<feature type="compositionally biased region" description="Basic and acidic residues" evidence="3">
    <location>
        <begin position="381"/>
        <end position="390"/>
    </location>
</feature>
<dbReference type="PANTHER" id="PTHR10073">
    <property type="entry name" value="DNA MISMATCH REPAIR PROTEIN MLH, PMS, MUTL"/>
    <property type="match status" value="1"/>
</dbReference>
<keyword evidence="7" id="KW-1185">Reference proteome</keyword>
<dbReference type="Pfam" id="PF01119">
    <property type="entry name" value="DNA_mis_repair"/>
    <property type="match status" value="1"/>
</dbReference>
<feature type="compositionally biased region" description="Polar residues" evidence="3">
    <location>
        <begin position="666"/>
        <end position="682"/>
    </location>
</feature>
<dbReference type="InterPro" id="IPR038973">
    <property type="entry name" value="MutL/Mlh/Pms-like"/>
</dbReference>
<evidence type="ECO:0008006" key="8">
    <source>
        <dbReference type="Google" id="ProtNLM"/>
    </source>
</evidence>
<name>A0ABP1RCR9_9HEXA</name>
<dbReference type="Gene3D" id="3.30.1540.20">
    <property type="entry name" value="MutL, C-terminal domain, dimerisation subdomain"/>
    <property type="match status" value="1"/>
</dbReference>
<feature type="compositionally biased region" description="Low complexity" evidence="3">
    <location>
        <begin position="391"/>
        <end position="405"/>
    </location>
</feature>
<proteinExistence type="inferred from homology"/>
<dbReference type="InterPro" id="IPR014721">
    <property type="entry name" value="Ribsml_uS5_D2-typ_fold_subgr"/>
</dbReference>
<evidence type="ECO:0000313" key="6">
    <source>
        <dbReference type="EMBL" id="CAL8126466.1"/>
    </source>
</evidence>
<dbReference type="SMART" id="SM00853">
    <property type="entry name" value="MutL_C"/>
    <property type="match status" value="1"/>
</dbReference>
<dbReference type="InterPro" id="IPR042121">
    <property type="entry name" value="MutL_C_regsub"/>
</dbReference>
<dbReference type="Gene3D" id="3.30.1370.100">
    <property type="entry name" value="MutL, C-terminal domain, regulatory subdomain"/>
    <property type="match status" value="1"/>
</dbReference>
<comment type="similarity">
    <text evidence="1">Belongs to the DNA mismatch repair MutL/HexB family.</text>
</comment>
<feature type="domain" description="DNA mismatch repair protein S5" evidence="5">
    <location>
        <begin position="221"/>
        <end position="339"/>
    </location>
</feature>
<dbReference type="SUPFAM" id="SSF118116">
    <property type="entry name" value="DNA mismatch repair protein MutL"/>
    <property type="match status" value="1"/>
</dbReference>
<dbReference type="InterPro" id="IPR037198">
    <property type="entry name" value="MutL_C_sf"/>
</dbReference>
<evidence type="ECO:0000256" key="3">
    <source>
        <dbReference type="SAM" id="MobiDB-lite"/>
    </source>
</evidence>
<evidence type="ECO:0000256" key="2">
    <source>
        <dbReference type="ARBA" id="ARBA00022763"/>
    </source>
</evidence>
<organism evidence="6 7">
    <name type="scientific">Orchesella dallaii</name>
    <dbReference type="NCBI Taxonomy" id="48710"/>
    <lineage>
        <taxon>Eukaryota</taxon>
        <taxon>Metazoa</taxon>
        <taxon>Ecdysozoa</taxon>
        <taxon>Arthropoda</taxon>
        <taxon>Hexapoda</taxon>
        <taxon>Collembola</taxon>
        <taxon>Entomobryomorpha</taxon>
        <taxon>Entomobryoidea</taxon>
        <taxon>Orchesellidae</taxon>
        <taxon>Orchesellinae</taxon>
        <taxon>Orchesella</taxon>
    </lineage>
</organism>
<feature type="region of interest" description="Disordered" evidence="3">
    <location>
        <begin position="657"/>
        <end position="686"/>
    </location>
</feature>
<reference evidence="6 7" key="1">
    <citation type="submission" date="2024-08" db="EMBL/GenBank/DDBJ databases">
        <authorList>
            <person name="Cucini C."/>
            <person name="Frati F."/>
        </authorList>
    </citation>
    <scope>NUCLEOTIDE SEQUENCE [LARGE SCALE GENOMIC DNA]</scope>
</reference>
<gene>
    <name evidence="6" type="ORF">ODALV1_LOCUS21410</name>
</gene>
<dbReference type="NCBIfam" id="TIGR00585">
    <property type="entry name" value="mutl"/>
    <property type="match status" value="1"/>
</dbReference>
<protein>
    <recommendedName>
        <fullName evidence="8">DNA mismatch repair protein Mlh3</fullName>
    </recommendedName>
</protein>
<dbReference type="InterPro" id="IPR013507">
    <property type="entry name" value="DNA_mismatch_S5_2-like"/>
</dbReference>
<keyword evidence="2" id="KW-0227">DNA damage</keyword>
<evidence type="ECO:0000256" key="1">
    <source>
        <dbReference type="ARBA" id="ARBA00006082"/>
    </source>
</evidence>
<dbReference type="Proteomes" id="UP001642540">
    <property type="component" value="Unassembled WGS sequence"/>
</dbReference>
<dbReference type="Gene3D" id="3.30.565.10">
    <property type="entry name" value="Histidine kinase-like ATPase, C-terminal domain"/>
    <property type="match status" value="1"/>
</dbReference>
<dbReference type="EMBL" id="CAXLJM020000072">
    <property type="protein sequence ID" value="CAL8126466.1"/>
    <property type="molecule type" value="Genomic_DNA"/>
</dbReference>
<evidence type="ECO:0000259" key="4">
    <source>
        <dbReference type="SMART" id="SM00853"/>
    </source>
</evidence>
<evidence type="ECO:0000313" key="7">
    <source>
        <dbReference type="Proteomes" id="UP001642540"/>
    </source>
</evidence>
<dbReference type="SUPFAM" id="SSF54211">
    <property type="entry name" value="Ribosomal protein S5 domain 2-like"/>
    <property type="match status" value="1"/>
</dbReference>
<dbReference type="Pfam" id="PF08676">
    <property type="entry name" value="MutL_C"/>
    <property type="match status" value="1"/>
</dbReference>
<comment type="caution">
    <text evidence="6">The sequence shown here is derived from an EMBL/GenBank/DDBJ whole genome shotgun (WGS) entry which is preliminary data.</text>
</comment>
<dbReference type="SUPFAM" id="SSF55874">
    <property type="entry name" value="ATPase domain of HSP90 chaperone/DNA topoisomerase II/histidine kinase"/>
    <property type="match status" value="1"/>
</dbReference>
<dbReference type="InterPro" id="IPR042120">
    <property type="entry name" value="MutL_C_dimsub"/>
</dbReference>
<accession>A0ABP1RCR9</accession>
<dbReference type="Gene3D" id="3.30.230.10">
    <property type="match status" value="1"/>
</dbReference>